<feature type="transmembrane region" description="Helical" evidence="11">
    <location>
        <begin position="304"/>
        <end position="323"/>
    </location>
</feature>
<protein>
    <submittedName>
        <fullName evidence="14">Glutathione-regulated potassium-efflux system protein KefC</fullName>
    </submittedName>
</protein>
<dbReference type="InterPro" id="IPR003148">
    <property type="entry name" value="RCK_N"/>
</dbReference>
<feature type="transmembrane region" description="Helical" evidence="11">
    <location>
        <begin position="116"/>
        <end position="138"/>
    </location>
</feature>
<feature type="transmembrane region" description="Helical" evidence="11">
    <location>
        <begin position="61"/>
        <end position="79"/>
    </location>
</feature>
<keyword evidence="15" id="KW-1185">Reference proteome</keyword>
<dbReference type="SUPFAM" id="SSF51735">
    <property type="entry name" value="NAD(P)-binding Rossmann-fold domains"/>
    <property type="match status" value="1"/>
</dbReference>
<dbReference type="Pfam" id="PF02080">
    <property type="entry name" value="TrkA_C"/>
    <property type="match status" value="1"/>
</dbReference>
<feature type="transmembrane region" description="Helical" evidence="11">
    <location>
        <begin position="185"/>
        <end position="204"/>
    </location>
</feature>
<name>A0ABN7YDP1_9BURK</name>
<dbReference type="InterPro" id="IPR036291">
    <property type="entry name" value="NAD(P)-bd_dom_sf"/>
</dbReference>
<keyword evidence="4" id="KW-0050">Antiport</keyword>
<evidence type="ECO:0000259" key="12">
    <source>
        <dbReference type="PROSITE" id="PS51201"/>
    </source>
</evidence>
<proteinExistence type="inferred from homology"/>
<evidence type="ECO:0000256" key="6">
    <source>
        <dbReference type="ARBA" id="ARBA00022692"/>
    </source>
</evidence>
<reference evidence="14 15" key="1">
    <citation type="submission" date="2021-08" db="EMBL/GenBank/DDBJ databases">
        <authorList>
            <person name="Peeters C."/>
        </authorList>
    </citation>
    <scope>NUCLEOTIDE SEQUENCE [LARGE SCALE GENOMIC DNA]</scope>
    <source>
        <strain evidence="14 15">LMG 32289</strain>
    </source>
</reference>
<dbReference type="InterPro" id="IPR006037">
    <property type="entry name" value="RCK_C"/>
</dbReference>
<dbReference type="PANTHER" id="PTHR46157">
    <property type="entry name" value="K(+) EFFLUX ANTIPORTER 3, CHLOROPLASTIC"/>
    <property type="match status" value="1"/>
</dbReference>
<dbReference type="EMBL" id="CAJZAG010000003">
    <property type="protein sequence ID" value="CAG9170130.1"/>
    <property type="molecule type" value="Genomic_DNA"/>
</dbReference>
<dbReference type="Gene3D" id="1.20.1530.20">
    <property type="match status" value="1"/>
</dbReference>
<gene>
    <name evidence="14" type="primary">kefC_1</name>
    <name evidence="14" type="ORF">LMG32289_02040</name>
</gene>
<keyword evidence="6 11" id="KW-0812">Transmembrane</keyword>
<evidence type="ECO:0000256" key="1">
    <source>
        <dbReference type="ARBA" id="ARBA00004141"/>
    </source>
</evidence>
<feature type="transmembrane region" description="Helical" evidence="11">
    <location>
        <begin position="329"/>
        <end position="348"/>
    </location>
</feature>
<dbReference type="Gene3D" id="3.30.70.1450">
    <property type="entry name" value="Regulator of K+ conductance, C-terminal domain"/>
    <property type="match status" value="1"/>
</dbReference>
<dbReference type="Pfam" id="PF02254">
    <property type="entry name" value="TrkA_N"/>
    <property type="match status" value="1"/>
</dbReference>
<evidence type="ECO:0000256" key="8">
    <source>
        <dbReference type="ARBA" id="ARBA00022989"/>
    </source>
</evidence>
<evidence type="ECO:0000256" key="11">
    <source>
        <dbReference type="SAM" id="Phobius"/>
    </source>
</evidence>
<comment type="similarity">
    <text evidence="2">Belongs to the monovalent cation:proton antiporter 2 (CPA2) transporter (TC 2.A.37) family.</text>
</comment>
<dbReference type="Pfam" id="PF00999">
    <property type="entry name" value="Na_H_Exchanger"/>
    <property type="match status" value="1"/>
</dbReference>
<dbReference type="Proteomes" id="UP000706525">
    <property type="component" value="Unassembled WGS sequence"/>
</dbReference>
<evidence type="ECO:0000256" key="4">
    <source>
        <dbReference type="ARBA" id="ARBA00022449"/>
    </source>
</evidence>
<comment type="subcellular location">
    <subcellularLocation>
        <location evidence="1">Membrane</location>
        <topology evidence="1">Multi-pass membrane protein</topology>
    </subcellularLocation>
</comment>
<feature type="transmembrane region" description="Helical" evidence="11">
    <location>
        <begin position="251"/>
        <end position="267"/>
    </location>
</feature>
<dbReference type="SUPFAM" id="SSF116726">
    <property type="entry name" value="TrkA C-terminal domain-like"/>
    <property type="match status" value="1"/>
</dbReference>
<evidence type="ECO:0000256" key="3">
    <source>
        <dbReference type="ARBA" id="ARBA00022448"/>
    </source>
</evidence>
<dbReference type="InterPro" id="IPR036721">
    <property type="entry name" value="RCK_C_sf"/>
</dbReference>
<accession>A0ABN7YDP1</accession>
<evidence type="ECO:0000256" key="5">
    <source>
        <dbReference type="ARBA" id="ARBA00022538"/>
    </source>
</evidence>
<dbReference type="PROSITE" id="PS51202">
    <property type="entry name" value="RCK_C"/>
    <property type="match status" value="1"/>
</dbReference>
<keyword evidence="8 11" id="KW-1133">Transmembrane helix</keyword>
<dbReference type="PANTHER" id="PTHR46157:SF4">
    <property type="entry name" value="K(+) EFFLUX ANTIPORTER 3, CHLOROPLASTIC"/>
    <property type="match status" value="1"/>
</dbReference>
<dbReference type="Gene3D" id="3.40.50.720">
    <property type="entry name" value="NAD(P)-binding Rossmann-like Domain"/>
    <property type="match status" value="1"/>
</dbReference>
<comment type="caution">
    <text evidence="14">The sequence shown here is derived from an EMBL/GenBank/DDBJ whole genome shotgun (WGS) entry which is preliminary data.</text>
</comment>
<dbReference type="NCBIfam" id="TIGR00932">
    <property type="entry name" value="2a37"/>
    <property type="match status" value="1"/>
</dbReference>
<dbReference type="InterPro" id="IPR004771">
    <property type="entry name" value="K/H_exchanger"/>
</dbReference>
<evidence type="ECO:0000256" key="9">
    <source>
        <dbReference type="ARBA" id="ARBA00023065"/>
    </source>
</evidence>
<organism evidence="14 15">
    <name type="scientific">Cupriavidus pampae</name>
    <dbReference type="NCBI Taxonomy" id="659251"/>
    <lineage>
        <taxon>Bacteria</taxon>
        <taxon>Pseudomonadati</taxon>
        <taxon>Pseudomonadota</taxon>
        <taxon>Betaproteobacteria</taxon>
        <taxon>Burkholderiales</taxon>
        <taxon>Burkholderiaceae</taxon>
        <taxon>Cupriavidus</taxon>
    </lineage>
</organism>
<keyword evidence="5" id="KW-0633">Potassium transport</keyword>
<evidence type="ECO:0000256" key="2">
    <source>
        <dbReference type="ARBA" id="ARBA00005551"/>
    </source>
</evidence>
<keyword evidence="9" id="KW-0406">Ion transport</keyword>
<feature type="transmembrane region" description="Helical" evidence="11">
    <location>
        <begin position="210"/>
        <end position="231"/>
    </location>
</feature>
<keyword evidence="7" id="KW-0630">Potassium</keyword>
<evidence type="ECO:0000259" key="13">
    <source>
        <dbReference type="PROSITE" id="PS51202"/>
    </source>
</evidence>
<sequence length="690" mass="75115">MRWRLDGPPGNLQQVRGRSILFLPDCSDPCRMHSPLELTLVLLAAAVFGVVAFRMLQLPPMLGYLAVGILIGPHALGLASDSAQTKYLAEFGVVFLMFSIGLEFSLSKLRAMKRLVFGLGGSQVVLSMLVVLPASWLFSWLFPLSWQASIALGGALAMSSTAIVSKMLSERMELESEHGRNIISVLLFQDLAVVPLLIVVPALSRDPADLVAALGVATVKIVVALGLIFFLGQRLMSRWFHIVAARRSQELFMLNLLLVTLGMAALTERLGLSMALGAFLAGMLISETPYRHQVEEDIKPFRDVLLGLFFVTIGMLLNVQVVYDHVWLVLGLLLVPILFKLVLIALLARAFGSRQGVAIRTGLGLAQAGEFGFVLLNQIDGIGLVDPVLTQVILASMLLSMLVAPFLIQYSDAIVLRFAANEWLMQSLNMTRIAAQSLQTEKHAIICGFGRSGQNLAHLLEREGITYVALDLDPDRVREAAAAGDTVVYGDAARREALIAAGLHRAAALIITYANTPSALRVLHHVQELAPALPVIVRTVDDSELDTLQKAGATEVVPEIIEGSLMLASHALVLLGVPMRRVVRGVQEARDARYSLLRGYFHGRDDEEDMVERDTVRLHAVSLGAEHTAVGRRLGLLGLERIGVEVTAVRRRGIPAFDPEPDTVLEPGDIVVLRGTPEALEAAEERMIRD</sequence>
<evidence type="ECO:0000313" key="14">
    <source>
        <dbReference type="EMBL" id="CAG9170130.1"/>
    </source>
</evidence>
<evidence type="ECO:0000256" key="10">
    <source>
        <dbReference type="ARBA" id="ARBA00023136"/>
    </source>
</evidence>
<feature type="domain" description="RCK C-terminal" evidence="13">
    <location>
        <begin position="605"/>
        <end position="689"/>
    </location>
</feature>
<feature type="transmembrane region" description="Helical" evidence="11">
    <location>
        <begin position="388"/>
        <end position="408"/>
    </location>
</feature>
<evidence type="ECO:0000256" key="7">
    <source>
        <dbReference type="ARBA" id="ARBA00022958"/>
    </source>
</evidence>
<feature type="domain" description="RCK N-terminal" evidence="12">
    <location>
        <begin position="441"/>
        <end position="558"/>
    </location>
</feature>
<keyword evidence="3" id="KW-0813">Transport</keyword>
<keyword evidence="10 11" id="KW-0472">Membrane</keyword>
<dbReference type="InterPro" id="IPR006153">
    <property type="entry name" value="Cation/H_exchanger_TM"/>
</dbReference>
<feature type="transmembrane region" description="Helical" evidence="11">
    <location>
        <begin position="144"/>
        <end position="164"/>
    </location>
</feature>
<feature type="transmembrane region" description="Helical" evidence="11">
    <location>
        <begin position="38"/>
        <end position="56"/>
    </location>
</feature>
<dbReference type="PROSITE" id="PS51201">
    <property type="entry name" value="RCK_N"/>
    <property type="match status" value="1"/>
</dbReference>
<dbReference type="InterPro" id="IPR038770">
    <property type="entry name" value="Na+/solute_symporter_sf"/>
</dbReference>
<evidence type="ECO:0000313" key="15">
    <source>
        <dbReference type="Proteomes" id="UP000706525"/>
    </source>
</evidence>
<feature type="transmembrane region" description="Helical" evidence="11">
    <location>
        <begin position="85"/>
        <end position="104"/>
    </location>
</feature>